<dbReference type="FunFam" id="3.10.10.10:FF:000007">
    <property type="entry name" value="Retrovirus-related Pol polyprotein from transposon 17.6-like Protein"/>
    <property type="match status" value="1"/>
</dbReference>
<dbReference type="Gene3D" id="3.10.10.10">
    <property type="entry name" value="HIV Type 1 Reverse Transcriptase, subunit A, domain 1"/>
    <property type="match status" value="1"/>
</dbReference>
<protein>
    <submittedName>
        <fullName evidence="9">Transposon Ty3-G Gag-Pol polyprotein</fullName>
    </submittedName>
</protein>
<dbReference type="GO" id="GO:0003964">
    <property type="term" value="F:RNA-directed DNA polymerase activity"/>
    <property type="evidence" value="ECO:0007669"/>
    <property type="project" value="UniProtKB-KW"/>
</dbReference>
<accession>A0A9P6GWS7</accession>
<dbReference type="EMBL" id="SBJO01000254">
    <property type="protein sequence ID" value="KAF9761847.1"/>
    <property type="molecule type" value="Genomic_DNA"/>
</dbReference>
<evidence type="ECO:0000259" key="8">
    <source>
        <dbReference type="PROSITE" id="PS50878"/>
    </source>
</evidence>
<dbReference type="SUPFAM" id="SSF56672">
    <property type="entry name" value="DNA/RNA polymerases"/>
    <property type="match status" value="1"/>
</dbReference>
<dbReference type="GO" id="GO:0008233">
    <property type="term" value="F:peptidase activity"/>
    <property type="evidence" value="ECO:0007669"/>
    <property type="project" value="UniProtKB-KW"/>
</dbReference>
<keyword evidence="10" id="KW-1185">Reference proteome</keyword>
<evidence type="ECO:0000256" key="3">
    <source>
        <dbReference type="ARBA" id="ARBA00022695"/>
    </source>
</evidence>
<gene>
    <name evidence="9" type="primary">TY3B-G_8</name>
    <name evidence="9" type="ORF">NGRA_2380</name>
</gene>
<dbReference type="GO" id="GO:0004519">
    <property type="term" value="F:endonuclease activity"/>
    <property type="evidence" value="ECO:0007669"/>
    <property type="project" value="UniProtKB-KW"/>
</dbReference>
<proteinExistence type="predicted"/>
<dbReference type="CDD" id="cd01647">
    <property type="entry name" value="RT_LTR"/>
    <property type="match status" value="1"/>
</dbReference>
<dbReference type="Gene3D" id="3.30.70.270">
    <property type="match status" value="1"/>
</dbReference>
<keyword evidence="2" id="KW-0808">Transferase</keyword>
<dbReference type="InterPro" id="IPR000477">
    <property type="entry name" value="RT_dom"/>
</dbReference>
<dbReference type="PROSITE" id="PS50878">
    <property type="entry name" value="RT_POL"/>
    <property type="match status" value="1"/>
</dbReference>
<keyword evidence="5" id="KW-0255">Endonuclease</keyword>
<dbReference type="GO" id="GO:0006508">
    <property type="term" value="P:proteolysis"/>
    <property type="evidence" value="ECO:0007669"/>
    <property type="project" value="UniProtKB-KW"/>
</dbReference>
<keyword evidence="7" id="KW-0695">RNA-directed DNA polymerase</keyword>
<name>A0A9P6GWS7_9MICR</name>
<keyword evidence="4" id="KW-0540">Nuclease</keyword>
<evidence type="ECO:0000256" key="6">
    <source>
        <dbReference type="ARBA" id="ARBA00022801"/>
    </source>
</evidence>
<evidence type="ECO:0000256" key="5">
    <source>
        <dbReference type="ARBA" id="ARBA00022759"/>
    </source>
</evidence>
<dbReference type="InterPro" id="IPR043128">
    <property type="entry name" value="Rev_trsase/Diguanyl_cyclase"/>
</dbReference>
<evidence type="ECO:0000256" key="2">
    <source>
        <dbReference type="ARBA" id="ARBA00022679"/>
    </source>
</evidence>
<evidence type="ECO:0000313" key="10">
    <source>
        <dbReference type="Proteomes" id="UP000740883"/>
    </source>
</evidence>
<sequence>MQLPLKDTVPVHKRPYPVPLNQIQAVKDEIARLIALDVIQESKSVYASPAFTIPKKNGKTRLVIDYRELNKKTVKLGYPFPGIQYTLIDLKGARFFSQLDLNMGYYQIEIAEKDRYKTAFVLPFGHYEFKRMPFGLCNAPREFQKIMTNKLKEFNFVKIFLDDILIFSKTAEEHENHIEKVLKKLHEEGISVNYEKSSFMNKEVKYLGKIIDERGIRPDTTVLLNLDKLAVPRNRKGLMQLLGIINWFRDHVPGLSQRIAPLQAN</sequence>
<dbReference type="InterPro" id="IPR043502">
    <property type="entry name" value="DNA/RNA_pol_sf"/>
</dbReference>
<keyword evidence="6" id="KW-0378">Hydrolase</keyword>
<organism evidence="9 10">
    <name type="scientific">Nosema granulosis</name>
    <dbReference type="NCBI Taxonomy" id="83296"/>
    <lineage>
        <taxon>Eukaryota</taxon>
        <taxon>Fungi</taxon>
        <taxon>Fungi incertae sedis</taxon>
        <taxon>Microsporidia</taxon>
        <taxon>Nosematidae</taxon>
        <taxon>Nosema</taxon>
    </lineage>
</organism>
<evidence type="ECO:0000256" key="4">
    <source>
        <dbReference type="ARBA" id="ARBA00022722"/>
    </source>
</evidence>
<reference evidence="9 10" key="1">
    <citation type="journal article" date="2020" name="Genome Biol. Evol.">
        <title>Comparative genomics of strictly vertically transmitted, feminizing microsporidia endosymbionts of amphipod crustaceans.</title>
        <authorList>
            <person name="Cormier A."/>
            <person name="Chebbi M.A."/>
            <person name="Giraud I."/>
            <person name="Wattier R."/>
            <person name="Teixeira M."/>
            <person name="Gilbert C."/>
            <person name="Rigaud T."/>
            <person name="Cordaux R."/>
        </authorList>
    </citation>
    <scope>NUCLEOTIDE SEQUENCE [LARGE SCALE GENOMIC DNA]</scope>
    <source>
        <strain evidence="9 10">Ou3-Ou53</strain>
    </source>
</reference>
<evidence type="ECO:0000256" key="1">
    <source>
        <dbReference type="ARBA" id="ARBA00022670"/>
    </source>
</evidence>
<evidence type="ECO:0000256" key="7">
    <source>
        <dbReference type="ARBA" id="ARBA00022918"/>
    </source>
</evidence>
<dbReference type="AlphaFoldDB" id="A0A9P6GWS7"/>
<dbReference type="Pfam" id="PF00078">
    <property type="entry name" value="RVT_1"/>
    <property type="match status" value="1"/>
</dbReference>
<dbReference type="PANTHER" id="PTHR33064:SF37">
    <property type="entry name" value="RIBONUCLEASE H"/>
    <property type="match status" value="1"/>
</dbReference>
<feature type="domain" description="Reverse transcriptase" evidence="8">
    <location>
        <begin position="34"/>
        <end position="211"/>
    </location>
</feature>
<keyword evidence="3" id="KW-0548">Nucleotidyltransferase</keyword>
<dbReference type="OrthoDB" id="2194544at2759"/>
<evidence type="ECO:0000313" key="9">
    <source>
        <dbReference type="EMBL" id="KAF9761847.1"/>
    </source>
</evidence>
<dbReference type="Proteomes" id="UP000740883">
    <property type="component" value="Unassembled WGS sequence"/>
</dbReference>
<keyword evidence="1" id="KW-0645">Protease</keyword>
<dbReference type="InterPro" id="IPR051320">
    <property type="entry name" value="Viral_Replic_Matur_Polypro"/>
</dbReference>
<dbReference type="PANTHER" id="PTHR33064">
    <property type="entry name" value="POL PROTEIN"/>
    <property type="match status" value="1"/>
</dbReference>
<comment type="caution">
    <text evidence="9">The sequence shown here is derived from an EMBL/GenBank/DDBJ whole genome shotgun (WGS) entry which is preliminary data.</text>
</comment>